<comment type="similarity">
    <text evidence="1 4">Belongs to the polysaccharide lyase 1 family.</text>
</comment>
<dbReference type="InterPro" id="IPR045032">
    <property type="entry name" value="PEL"/>
</dbReference>
<keyword evidence="3 4" id="KW-0456">Lyase</keyword>
<evidence type="ECO:0000313" key="7">
    <source>
        <dbReference type="EMBL" id="KEQ73100.1"/>
    </source>
</evidence>
<proteinExistence type="inferred from homology"/>
<dbReference type="SUPFAM" id="SSF51126">
    <property type="entry name" value="Pectin lyase-like"/>
    <property type="match status" value="1"/>
</dbReference>
<keyword evidence="4" id="KW-0624">Polysaccharide degradation</keyword>
<dbReference type="HOGENOM" id="CLU_021894_0_1_1"/>
<dbReference type="InterPro" id="IPR012334">
    <property type="entry name" value="Pectin_lyas_fold"/>
</dbReference>
<evidence type="ECO:0000256" key="4">
    <source>
        <dbReference type="RuleBase" id="RU361173"/>
    </source>
</evidence>
<keyword evidence="8" id="KW-1185">Reference proteome</keyword>
<evidence type="ECO:0000256" key="1">
    <source>
        <dbReference type="ARBA" id="ARBA00010980"/>
    </source>
</evidence>
<organism evidence="7 8">
    <name type="scientific">Aureobasidium namibiae CBS 147.97</name>
    <dbReference type="NCBI Taxonomy" id="1043004"/>
    <lineage>
        <taxon>Eukaryota</taxon>
        <taxon>Fungi</taxon>
        <taxon>Dikarya</taxon>
        <taxon>Ascomycota</taxon>
        <taxon>Pezizomycotina</taxon>
        <taxon>Dothideomycetes</taxon>
        <taxon>Dothideomycetidae</taxon>
        <taxon>Dothideales</taxon>
        <taxon>Saccotheciaceae</taxon>
        <taxon>Aureobasidium</taxon>
    </lineage>
</organism>
<accession>A0A074WJ09</accession>
<dbReference type="InterPro" id="IPR011050">
    <property type="entry name" value="Pectin_lyase_fold/virulence"/>
</dbReference>
<reference evidence="7 8" key="1">
    <citation type="journal article" date="2014" name="BMC Genomics">
        <title>Genome sequencing of four Aureobasidium pullulans varieties: biotechnological potential, stress tolerance, and description of new species.</title>
        <authorList>
            <person name="Gostin Ar C."/>
            <person name="Ohm R.A."/>
            <person name="Kogej T."/>
            <person name="Sonjak S."/>
            <person name="Turk M."/>
            <person name="Zajc J."/>
            <person name="Zalar P."/>
            <person name="Grube M."/>
            <person name="Sun H."/>
            <person name="Han J."/>
            <person name="Sharma A."/>
            <person name="Chiniquy J."/>
            <person name="Ngan C.Y."/>
            <person name="Lipzen A."/>
            <person name="Barry K."/>
            <person name="Grigoriev I.V."/>
            <person name="Gunde-Cimerman N."/>
        </authorList>
    </citation>
    <scope>NUCLEOTIDE SEQUENCE [LARGE SCALE GENOMIC DNA]</scope>
    <source>
        <strain evidence="7 8">CBS 147.97</strain>
    </source>
</reference>
<keyword evidence="2 5" id="KW-0732">Signal</keyword>
<dbReference type="PANTHER" id="PTHR31683:SF18">
    <property type="entry name" value="PECTATE LYASE 21-RELATED"/>
    <property type="match status" value="1"/>
</dbReference>
<feature type="domain" description="Pectate lyase" evidence="6">
    <location>
        <begin position="46"/>
        <end position="260"/>
    </location>
</feature>
<dbReference type="GO" id="GO:0005576">
    <property type="term" value="C:extracellular region"/>
    <property type="evidence" value="ECO:0007669"/>
    <property type="project" value="UniProtKB-SubCell"/>
</dbReference>
<feature type="chain" id="PRO_5001701510" evidence="5">
    <location>
        <begin position="19"/>
        <end position="337"/>
    </location>
</feature>
<dbReference type="Proteomes" id="UP000027730">
    <property type="component" value="Unassembled WGS sequence"/>
</dbReference>
<dbReference type="PANTHER" id="PTHR31683">
    <property type="entry name" value="PECTATE LYASE 18-RELATED"/>
    <property type="match status" value="1"/>
</dbReference>
<evidence type="ECO:0000256" key="3">
    <source>
        <dbReference type="ARBA" id="ARBA00023239"/>
    </source>
</evidence>
<dbReference type="SMART" id="SM00656">
    <property type="entry name" value="Amb_all"/>
    <property type="match status" value="1"/>
</dbReference>
<name>A0A074WJ09_9PEZI</name>
<comment type="subcellular location">
    <subcellularLocation>
        <location evidence="4">Secreted</location>
    </subcellularLocation>
</comment>
<keyword evidence="4" id="KW-0964">Secreted</keyword>
<dbReference type="AlphaFoldDB" id="A0A074WJ09"/>
<dbReference type="Pfam" id="PF00544">
    <property type="entry name" value="Pectate_lyase_4"/>
    <property type="match status" value="1"/>
</dbReference>
<sequence length="337" mass="37263">MKLVPLFCWLSSLVSVHATPFQHSHLDFSIQGFAKDNPLGETTGGKGGPTTTVSTLPALRTVIAGTNPLTIVAKGIFNLTNQPRLRLGSNKSLLGHKKGAKFVGGGISAINQTNIIIRNVQISFAYDNDCITLQNTTRAWIDHNEFFSDLEHGPDFYDGQVDLVRATDWVTVSWNYFHDHWKSSLVGNSDALREVDTGHLHITYHHNHWSNIGTRGPAGRFGHQHIYNNLYTSFLYQAIHSRSDNQMLIEGNVFRGNTREAVSSYGLVIPEDSPNTCVCGDFEIDGYVNFGARNDWGGAGVNVTQWGTFKKAPYRYQLTRLGDVEDVVVKGAGIGKI</sequence>
<evidence type="ECO:0000313" key="8">
    <source>
        <dbReference type="Proteomes" id="UP000027730"/>
    </source>
</evidence>
<dbReference type="STRING" id="1043004.A0A074WJ09"/>
<evidence type="ECO:0000259" key="6">
    <source>
        <dbReference type="SMART" id="SM00656"/>
    </source>
</evidence>
<dbReference type="GeneID" id="25416979"/>
<dbReference type="OrthoDB" id="1637350at2759"/>
<dbReference type="GO" id="GO:0030570">
    <property type="term" value="F:pectate lyase activity"/>
    <property type="evidence" value="ECO:0007669"/>
    <property type="project" value="InterPro"/>
</dbReference>
<keyword evidence="4" id="KW-0119">Carbohydrate metabolism</keyword>
<dbReference type="EMBL" id="KL584710">
    <property type="protein sequence ID" value="KEQ73100.1"/>
    <property type="molecule type" value="Genomic_DNA"/>
</dbReference>
<evidence type="ECO:0000256" key="5">
    <source>
        <dbReference type="SAM" id="SignalP"/>
    </source>
</evidence>
<gene>
    <name evidence="7" type="ORF">M436DRAFT_82359</name>
</gene>
<dbReference type="Gene3D" id="2.160.20.10">
    <property type="entry name" value="Single-stranded right-handed beta-helix, Pectin lyase-like"/>
    <property type="match status" value="1"/>
</dbReference>
<dbReference type="RefSeq" id="XP_013427320.1">
    <property type="nucleotide sequence ID" value="XM_013571866.1"/>
</dbReference>
<feature type="signal peptide" evidence="5">
    <location>
        <begin position="1"/>
        <end position="18"/>
    </location>
</feature>
<dbReference type="GO" id="GO:0000272">
    <property type="term" value="P:polysaccharide catabolic process"/>
    <property type="evidence" value="ECO:0007669"/>
    <property type="project" value="UniProtKB-KW"/>
</dbReference>
<dbReference type="InterPro" id="IPR002022">
    <property type="entry name" value="Pec_lyase"/>
</dbReference>
<protein>
    <submittedName>
        <fullName evidence="7">Pectin lyase-like protein</fullName>
    </submittedName>
</protein>
<evidence type="ECO:0000256" key="2">
    <source>
        <dbReference type="ARBA" id="ARBA00022729"/>
    </source>
</evidence>